<dbReference type="InterPro" id="IPR050763">
    <property type="entry name" value="ABC_transporter_ATP-binding"/>
</dbReference>
<dbReference type="AlphaFoldDB" id="A0A0K2SH43"/>
<keyword evidence="3" id="KW-0547">Nucleotide-binding</keyword>
<dbReference type="GO" id="GO:0005524">
    <property type="term" value="F:ATP binding"/>
    <property type="evidence" value="ECO:0007669"/>
    <property type="project" value="UniProtKB-KW"/>
</dbReference>
<evidence type="ECO:0000256" key="4">
    <source>
        <dbReference type="ARBA" id="ARBA00022840"/>
    </source>
</evidence>
<dbReference type="PROSITE" id="PS00211">
    <property type="entry name" value="ABC_TRANSPORTER_1"/>
    <property type="match status" value="1"/>
</dbReference>
<name>A0A0K2SH43_LIMPI</name>
<dbReference type="PROSITE" id="PS50893">
    <property type="entry name" value="ABC_TRANSPORTER_2"/>
    <property type="match status" value="1"/>
</dbReference>
<comment type="similarity">
    <text evidence="1">Belongs to the ABC transporter superfamily.</text>
</comment>
<dbReference type="Pfam" id="PF00005">
    <property type="entry name" value="ABC_tran"/>
    <property type="match status" value="1"/>
</dbReference>
<dbReference type="InterPro" id="IPR017871">
    <property type="entry name" value="ABC_transporter-like_CS"/>
</dbReference>
<organism evidence="6 7">
    <name type="scientific">Limnochorda pilosa</name>
    <dbReference type="NCBI Taxonomy" id="1555112"/>
    <lineage>
        <taxon>Bacteria</taxon>
        <taxon>Bacillati</taxon>
        <taxon>Bacillota</taxon>
        <taxon>Limnochordia</taxon>
        <taxon>Limnochordales</taxon>
        <taxon>Limnochordaceae</taxon>
        <taxon>Limnochorda</taxon>
    </lineage>
</organism>
<proteinExistence type="inferred from homology"/>
<dbReference type="STRING" id="1555112.LIP_0495"/>
<dbReference type="SMART" id="SM00382">
    <property type="entry name" value="AAA"/>
    <property type="match status" value="1"/>
</dbReference>
<dbReference type="InterPro" id="IPR003593">
    <property type="entry name" value="AAA+_ATPase"/>
</dbReference>
<dbReference type="EMBL" id="AP014924">
    <property type="protein sequence ID" value="BAS26352.1"/>
    <property type="molecule type" value="Genomic_DNA"/>
</dbReference>
<keyword evidence="2" id="KW-0813">Transport</keyword>
<evidence type="ECO:0000313" key="6">
    <source>
        <dbReference type="EMBL" id="BAS26352.1"/>
    </source>
</evidence>
<dbReference type="OrthoDB" id="9804819at2"/>
<dbReference type="SUPFAM" id="SSF52540">
    <property type="entry name" value="P-loop containing nucleoside triphosphate hydrolases"/>
    <property type="match status" value="1"/>
</dbReference>
<evidence type="ECO:0000256" key="3">
    <source>
        <dbReference type="ARBA" id="ARBA00022741"/>
    </source>
</evidence>
<reference evidence="7" key="2">
    <citation type="journal article" date="2016" name="Int. J. Syst. Evol. Microbiol.">
        <title>Complete genome sequence and cell structure of Limnochorda pilosa, a Gram-negative spore-former within the phylum Firmicutes.</title>
        <authorList>
            <person name="Watanabe M."/>
            <person name="Kojima H."/>
            <person name="Fukui M."/>
        </authorList>
    </citation>
    <scope>NUCLEOTIDE SEQUENCE [LARGE SCALE GENOMIC DNA]</scope>
    <source>
        <strain evidence="7">HC45</strain>
    </source>
</reference>
<feature type="domain" description="ABC transporter" evidence="5">
    <location>
        <begin position="8"/>
        <end position="238"/>
    </location>
</feature>
<dbReference type="InterPro" id="IPR003439">
    <property type="entry name" value="ABC_transporter-like_ATP-bd"/>
</dbReference>
<sequence length="317" mass="35450">MQEERTGVLLEHVTKVFGTTEALRDLSLTFPAGRVSSVLGPNGAGKTTTIQMIVGLLKPTAGRVRVFGLDPARHGLQIRALTGLVMQQTALDLYLTGWENLELQASLYGLKGVHRKRRVEELLAWSGLEGDADRLTRTYSGGMRRRLDLAISLLHRPRILILDEPTTGLDVQTRHQLWSMIRELREMGTTVILTTHYLEEADQLSDQIAVLRNGGLVAQGTPLELKERLGSDMYRLTVRLRGEAGREILNLKPQQFEGDQAVWHGPSRELYGLLNTVVHRWGADIVEARVSQPSLDEIFLKILNDEKFQKSTAFGGE</sequence>
<keyword evidence="7" id="KW-1185">Reference proteome</keyword>
<reference evidence="7" key="1">
    <citation type="submission" date="2015-07" db="EMBL/GenBank/DDBJ databases">
        <title>Complete genome sequence and phylogenetic analysis of Limnochorda pilosa.</title>
        <authorList>
            <person name="Watanabe M."/>
            <person name="Kojima H."/>
            <person name="Fukui M."/>
        </authorList>
    </citation>
    <scope>NUCLEOTIDE SEQUENCE [LARGE SCALE GENOMIC DNA]</scope>
    <source>
        <strain evidence="7">HC45</strain>
    </source>
</reference>
<keyword evidence="4" id="KW-0067">ATP-binding</keyword>
<gene>
    <name evidence="6" type="ORF">LIP_0495</name>
</gene>
<evidence type="ECO:0000256" key="1">
    <source>
        <dbReference type="ARBA" id="ARBA00005417"/>
    </source>
</evidence>
<accession>A0A0K2SH43</accession>
<dbReference type="GO" id="GO:0016887">
    <property type="term" value="F:ATP hydrolysis activity"/>
    <property type="evidence" value="ECO:0007669"/>
    <property type="project" value="InterPro"/>
</dbReference>
<dbReference type="Gene3D" id="3.40.50.300">
    <property type="entry name" value="P-loop containing nucleotide triphosphate hydrolases"/>
    <property type="match status" value="1"/>
</dbReference>
<dbReference type="PANTHER" id="PTHR42711:SF5">
    <property type="entry name" value="ABC TRANSPORTER ATP-BINDING PROTEIN NATA"/>
    <property type="match status" value="1"/>
</dbReference>
<evidence type="ECO:0000259" key="5">
    <source>
        <dbReference type="PROSITE" id="PS50893"/>
    </source>
</evidence>
<evidence type="ECO:0000313" key="7">
    <source>
        <dbReference type="Proteomes" id="UP000065807"/>
    </source>
</evidence>
<dbReference type="KEGG" id="lpil:LIP_0495"/>
<dbReference type="Proteomes" id="UP000065807">
    <property type="component" value="Chromosome"/>
</dbReference>
<dbReference type="PANTHER" id="PTHR42711">
    <property type="entry name" value="ABC TRANSPORTER ATP-BINDING PROTEIN"/>
    <property type="match status" value="1"/>
</dbReference>
<evidence type="ECO:0000256" key="2">
    <source>
        <dbReference type="ARBA" id="ARBA00022448"/>
    </source>
</evidence>
<dbReference type="RefSeq" id="WP_068133821.1">
    <property type="nucleotide sequence ID" value="NZ_AP014924.1"/>
</dbReference>
<protein>
    <submittedName>
        <fullName evidence="6">Lysozyme</fullName>
    </submittedName>
</protein>
<dbReference type="InterPro" id="IPR027417">
    <property type="entry name" value="P-loop_NTPase"/>
</dbReference>